<protein>
    <submittedName>
        <fullName evidence="3">Uncharacterized protein</fullName>
    </submittedName>
</protein>
<keyword evidence="2" id="KW-0812">Transmembrane</keyword>
<evidence type="ECO:0000313" key="4">
    <source>
        <dbReference type="Proteomes" id="UP000283509"/>
    </source>
</evidence>
<keyword evidence="4" id="KW-1185">Reference proteome</keyword>
<feature type="coiled-coil region" evidence="1">
    <location>
        <begin position="269"/>
        <end position="345"/>
    </location>
</feature>
<comment type="caution">
    <text evidence="3">The sequence shown here is derived from an EMBL/GenBank/DDBJ whole genome shotgun (WGS) entry which is preliminary data.</text>
</comment>
<keyword evidence="2" id="KW-0472">Membrane</keyword>
<accession>A0A423TVF6</accession>
<keyword evidence="2" id="KW-1133">Transmembrane helix</keyword>
<reference evidence="3 4" key="2">
    <citation type="submission" date="2019-01" db="EMBL/GenBank/DDBJ databases">
        <title>The decoding of complex shrimp genome reveals the adaptation for benthos swimmer, frequently molting mechanism and breeding impact on genome.</title>
        <authorList>
            <person name="Sun Y."/>
            <person name="Gao Y."/>
            <person name="Yu Y."/>
        </authorList>
    </citation>
    <scope>NUCLEOTIDE SEQUENCE [LARGE SCALE GENOMIC DNA]</scope>
    <source>
        <tissue evidence="3">Muscle</tissue>
    </source>
</reference>
<feature type="coiled-coil region" evidence="1">
    <location>
        <begin position="33"/>
        <end position="196"/>
    </location>
</feature>
<sequence length="392" mass="44813">MQDLRRKWNRTAATTQQLEDDDQTLQLEIDLSLKEIQQRRNAIEQVKLNIQETNEENQQLLAKANATAVETFSRRSRMQALKGQVTQLKALYAQKQSAKIQLEQQVTELESSKKIRSCTNISEALQTKAILNENQIREQQEVNAQLEAKHKQMEEKIRLAGTTKQQLQEQLLQLQMEELQQKHEEIQAKTKNLEAKSALQKAEGEEGQLNSETGLLEQEFQLAKERDQHIETLVDILSQNVTQAIGTKNTLIDLKNYHAGRVTSLTQNLNNTVDMINDLSHENKQLREKKDQINTAGQSLQETKQHLEQKRTALTTQRAELSASVDQVTREKEQLLLSIETLNIDMDQIEFNLRKGPVLSLSFPTLIFFIYFSYARSFSGGSGLLSSSVFTP</sequence>
<dbReference type="Proteomes" id="UP000283509">
    <property type="component" value="Unassembled WGS sequence"/>
</dbReference>
<feature type="transmembrane region" description="Helical" evidence="2">
    <location>
        <begin position="356"/>
        <end position="374"/>
    </location>
</feature>
<evidence type="ECO:0000256" key="1">
    <source>
        <dbReference type="SAM" id="Coils"/>
    </source>
</evidence>
<name>A0A423TVF6_PENVA</name>
<reference evidence="3 4" key="1">
    <citation type="submission" date="2018-04" db="EMBL/GenBank/DDBJ databases">
        <authorList>
            <person name="Zhang X."/>
            <person name="Yuan J."/>
            <person name="Li F."/>
            <person name="Xiang J."/>
        </authorList>
    </citation>
    <scope>NUCLEOTIDE SEQUENCE [LARGE SCALE GENOMIC DNA]</scope>
    <source>
        <tissue evidence="3">Muscle</tissue>
    </source>
</reference>
<evidence type="ECO:0000313" key="3">
    <source>
        <dbReference type="EMBL" id="ROT80453.1"/>
    </source>
</evidence>
<keyword evidence="1" id="KW-0175">Coiled coil</keyword>
<organism evidence="3 4">
    <name type="scientific">Penaeus vannamei</name>
    <name type="common">Whiteleg shrimp</name>
    <name type="synonym">Litopenaeus vannamei</name>
    <dbReference type="NCBI Taxonomy" id="6689"/>
    <lineage>
        <taxon>Eukaryota</taxon>
        <taxon>Metazoa</taxon>
        <taxon>Ecdysozoa</taxon>
        <taxon>Arthropoda</taxon>
        <taxon>Crustacea</taxon>
        <taxon>Multicrustacea</taxon>
        <taxon>Malacostraca</taxon>
        <taxon>Eumalacostraca</taxon>
        <taxon>Eucarida</taxon>
        <taxon>Decapoda</taxon>
        <taxon>Dendrobranchiata</taxon>
        <taxon>Penaeoidea</taxon>
        <taxon>Penaeidae</taxon>
        <taxon>Penaeus</taxon>
    </lineage>
</organism>
<dbReference type="Gene3D" id="6.10.250.3150">
    <property type="match status" value="1"/>
</dbReference>
<proteinExistence type="predicted"/>
<evidence type="ECO:0000256" key="2">
    <source>
        <dbReference type="SAM" id="Phobius"/>
    </source>
</evidence>
<dbReference type="AlphaFoldDB" id="A0A423TVF6"/>
<gene>
    <name evidence="3" type="ORF">C7M84_000848</name>
</gene>
<dbReference type="EMBL" id="QCYY01001122">
    <property type="protein sequence ID" value="ROT80453.1"/>
    <property type="molecule type" value="Genomic_DNA"/>
</dbReference>
<dbReference type="OrthoDB" id="6389259at2759"/>